<dbReference type="InterPro" id="IPR036404">
    <property type="entry name" value="Jacalin-like_lectin_dom_sf"/>
</dbReference>
<evidence type="ECO:0000256" key="2">
    <source>
        <dbReference type="ARBA" id="ARBA00022734"/>
    </source>
</evidence>
<reference evidence="4 5" key="1">
    <citation type="submission" date="2018-06" db="EMBL/GenBank/DDBJ databases">
        <title>WGS assembly of Brassica rapa FPsc.</title>
        <authorList>
            <person name="Bowman J."/>
            <person name="Kohchi T."/>
            <person name="Yamato K."/>
            <person name="Jenkins J."/>
            <person name="Shu S."/>
            <person name="Ishizaki K."/>
            <person name="Yamaoka S."/>
            <person name="Nishihama R."/>
            <person name="Nakamura Y."/>
            <person name="Berger F."/>
            <person name="Adam C."/>
            <person name="Aki S."/>
            <person name="Althoff F."/>
            <person name="Araki T."/>
            <person name="Arteaga-Vazquez M."/>
            <person name="Balasubrmanian S."/>
            <person name="Bauer D."/>
            <person name="Boehm C."/>
            <person name="Briginshaw L."/>
            <person name="Caballero-Perez J."/>
            <person name="Catarino B."/>
            <person name="Chen F."/>
            <person name="Chiyoda S."/>
            <person name="Chovatia M."/>
            <person name="Davies K."/>
            <person name="Delmans M."/>
            <person name="Demura T."/>
            <person name="Dierschke T."/>
            <person name="Dolan L."/>
            <person name="Dorantes-Acosta A."/>
            <person name="Eklund D."/>
            <person name="Florent S."/>
            <person name="Flores-Sandoval E."/>
            <person name="Fujiyama A."/>
            <person name="Fukuzawa H."/>
            <person name="Galik B."/>
            <person name="Grimanelli D."/>
            <person name="Grimwood J."/>
            <person name="Grossniklaus U."/>
            <person name="Hamada T."/>
            <person name="Haseloff J."/>
            <person name="Hetherington A."/>
            <person name="Higo A."/>
            <person name="Hirakawa Y."/>
            <person name="Hundley H."/>
            <person name="Ikeda Y."/>
            <person name="Inoue K."/>
            <person name="Inoue S."/>
            <person name="Ishida S."/>
            <person name="Jia Q."/>
            <person name="Kakita M."/>
            <person name="Kanazawa T."/>
            <person name="Kawai Y."/>
            <person name="Kawashima T."/>
            <person name="Kennedy M."/>
            <person name="Kinose K."/>
            <person name="Kinoshita T."/>
            <person name="Kohara Y."/>
            <person name="Koide E."/>
            <person name="Komatsu K."/>
            <person name="Kopischke S."/>
            <person name="Kubo M."/>
            <person name="Kyozuka J."/>
            <person name="Lagercrantz U."/>
            <person name="Lin S."/>
            <person name="Lindquist E."/>
            <person name="Lipzen A."/>
            <person name="Lu C."/>
            <person name="Luna E."/>
            <person name="Martienssen R."/>
            <person name="Minamino N."/>
            <person name="Mizutani M."/>
            <person name="Mizutani M."/>
            <person name="Mochizuki N."/>
            <person name="Monte I."/>
            <person name="Mosher R."/>
            <person name="Nagasaki H."/>
            <person name="Nakagami H."/>
            <person name="Naramoto S."/>
            <person name="Nishitani K."/>
            <person name="Ohtani M."/>
            <person name="Okamoto T."/>
            <person name="Okumura M."/>
            <person name="Phillips J."/>
            <person name="Pollak B."/>
            <person name="Reinders A."/>
            <person name="Roevekamp M."/>
            <person name="Sano R."/>
            <person name="Sawa S."/>
            <person name="Schmid M."/>
            <person name="Shirakawa M."/>
            <person name="Solano R."/>
            <person name="Spunde A."/>
            <person name="Suetsugu N."/>
            <person name="Sugano S."/>
            <person name="Sugiyama A."/>
            <person name="Sun R."/>
            <person name="Suzuki Y."/>
            <person name="Takenaka M."/>
            <person name="Takezawa D."/>
            <person name="Tomogane H."/>
            <person name="Tsuzuki M."/>
            <person name="Ueda T."/>
            <person name="Umeda M."/>
            <person name="Ward J."/>
            <person name="Watanabe Y."/>
            <person name="Yazaki K."/>
            <person name="Yokoyama R."/>
            <person name="Yoshitake Y."/>
            <person name="Yotsui I."/>
            <person name="Zachgo S."/>
            <person name="Schmutz J."/>
        </authorList>
    </citation>
    <scope>NUCLEOTIDE SEQUENCE [LARGE SCALE GENOMIC DNA]</scope>
    <source>
        <strain evidence="5">cv. B-3</strain>
    </source>
</reference>
<comment type="similarity">
    <text evidence="1">Belongs to the jacalin lectin family.</text>
</comment>
<accession>A0A397ZWX1</accession>
<name>A0A397ZWX1_BRACM</name>
<dbReference type="PANTHER" id="PTHR47293">
    <property type="entry name" value="JACALIN-RELATED LECTIN 3"/>
    <property type="match status" value="1"/>
</dbReference>
<dbReference type="GO" id="GO:0030246">
    <property type="term" value="F:carbohydrate binding"/>
    <property type="evidence" value="ECO:0007669"/>
    <property type="project" value="UniProtKB-KW"/>
</dbReference>
<dbReference type="Pfam" id="PF01419">
    <property type="entry name" value="Jacalin"/>
    <property type="match status" value="3"/>
</dbReference>
<keyword evidence="2" id="KW-0430">Lectin</keyword>
<dbReference type="AlphaFoldDB" id="A0A397ZWX1"/>
<dbReference type="InterPro" id="IPR033734">
    <property type="entry name" value="Jacalin-like_lectin_dom_plant"/>
</dbReference>
<sequence length="462" mass="51218">MGKMCGGEGGREWDDDVYEGIRKVYVGQDLSRITYVKFEYVKEDGEVVTREYGTITQDPKEFIIEYPDEHITAVEGSYNKVALIATEVITSLVFRTSKGRTSPTFGPNLDSSKLVMNYGEEFFLGENGHKIVGFYGQVSDVLHSIGVYDLKMAMIYKKLTQSAPLYKLEAQGGTEGRDWDDGSYDGVKRMLIGHDTSRITYLECVYVKGEELEMRRHGKIGTALFEIMLVPGEYIKSVEATYHNPNRCRHTVITSLKFETSAGRTSFFGYKTGKKFVLEQKDLRLVGFHGREGDAIDALGAYFAPIPTLVPVIPATKLPAVGGNGGVAWDDGVYDNVKKIYVGQGNDGVSFVKFEYVKGTNLVSGNDHGKKTILGAEEFVLEDGEYLKVLEGYYDTIFGVEEPMIISLQFKTNKRESVQFGMDAGEKFSLGEKGHKIVGFHGQASDVLHSVGVTVVPITTTK</sequence>
<dbReference type="EMBL" id="CM010631">
    <property type="protein sequence ID" value="RID67294.1"/>
    <property type="molecule type" value="Genomic_DNA"/>
</dbReference>
<dbReference type="EMBL" id="CM010631">
    <property type="protein sequence ID" value="RID67293.1"/>
    <property type="molecule type" value="Genomic_DNA"/>
</dbReference>
<dbReference type="Proteomes" id="UP000264353">
    <property type="component" value="Chromosome A4"/>
</dbReference>
<protein>
    <recommendedName>
        <fullName evidence="3">Jacalin-type lectin domain-containing protein</fullName>
    </recommendedName>
</protein>
<feature type="domain" description="Jacalin-type lectin" evidence="3">
    <location>
        <begin position="165"/>
        <end position="305"/>
    </location>
</feature>
<dbReference type="PROSITE" id="PS51752">
    <property type="entry name" value="JACALIN_LECTIN"/>
    <property type="match status" value="3"/>
</dbReference>
<dbReference type="PANTHER" id="PTHR47293:SF27">
    <property type="entry name" value="JACALIN-TYPE LECTIN DOMAIN-CONTAINING PROTEIN"/>
    <property type="match status" value="1"/>
</dbReference>
<evidence type="ECO:0000313" key="5">
    <source>
        <dbReference type="Proteomes" id="UP000264353"/>
    </source>
</evidence>
<gene>
    <name evidence="4" type="ORF">BRARA_D02381</name>
</gene>
<dbReference type="InterPro" id="IPR001229">
    <property type="entry name" value="Jacalin-like_lectin_dom"/>
</dbReference>
<feature type="domain" description="Jacalin-type lectin" evidence="3">
    <location>
        <begin position="1"/>
        <end position="151"/>
    </location>
</feature>
<dbReference type="Gene3D" id="2.100.10.30">
    <property type="entry name" value="Jacalin-like lectin domain"/>
    <property type="match status" value="3"/>
</dbReference>
<dbReference type="FunFam" id="2.100.10.30:FF:000001">
    <property type="entry name" value="Jacalin-related lectin 33"/>
    <property type="match status" value="3"/>
</dbReference>
<dbReference type="CDD" id="cd09612">
    <property type="entry name" value="Jacalin"/>
    <property type="match status" value="3"/>
</dbReference>
<proteinExistence type="inferred from homology"/>
<dbReference type="SUPFAM" id="SSF51101">
    <property type="entry name" value="Mannose-binding lectins"/>
    <property type="match status" value="3"/>
</dbReference>
<organism evidence="4 5">
    <name type="scientific">Brassica campestris</name>
    <name type="common">Field mustard</name>
    <dbReference type="NCBI Taxonomy" id="3711"/>
    <lineage>
        <taxon>Eukaryota</taxon>
        <taxon>Viridiplantae</taxon>
        <taxon>Streptophyta</taxon>
        <taxon>Embryophyta</taxon>
        <taxon>Tracheophyta</taxon>
        <taxon>Spermatophyta</taxon>
        <taxon>Magnoliopsida</taxon>
        <taxon>eudicotyledons</taxon>
        <taxon>Gunneridae</taxon>
        <taxon>Pentapetalae</taxon>
        <taxon>rosids</taxon>
        <taxon>malvids</taxon>
        <taxon>Brassicales</taxon>
        <taxon>Brassicaceae</taxon>
        <taxon>Brassiceae</taxon>
        <taxon>Brassica</taxon>
    </lineage>
</organism>
<feature type="domain" description="Jacalin-type lectin" evidence="3">
    <location>
        <begin position="315"/>
        <end position="457"/>
    </location>
</feature>
<evidence type="ECO:0000313" key="4">
    <source>
        <dbReference type="EMBL" id="RID67293.1"/>
    </source>
</evidence>
<evidence type="ECO:0000259" key="3">
    <source>
        <dbReference type="PROSITE" id="PS51752"/>
    </source>
</evidence>
<dbReference type="SMART" id="SM00915">
    <property type="entry name" value="Jacalin"/>
    <property type="match status" value="3"/>
</dbReference>
<evidence type="ECO:0000256" key="1">
    <source>
        <dbReference type="ARBA" id="ARBA00006568"/>
    </source>
</evidence>